<comment type="similarity">
    <text evidence="2">Belongs to the COQ9 family.</text>
</comment>
<dbReference type="EMBL" id="FNMZ01000002">
    <property type="protein sequence ID" value="SDW71625.1"/>
    <property type="molecule type" value="Genomic_DNA"/>
</dbReference>
<dbReference type="GO" id="GO:0006744">
    <property type="term" value="P:ubiquinone biosynthetic process"/>
    <property type="evidence" value="ECO:0007669"/>
    <property type="project" value="UniProtKB-KW"/>
</dbReference>
<evidence type="ECO:0000313" key="9">
    <source>
        <dbReference type="Proteomes" id="UP000199118"/>
    </source>
</evidence>
<evidence type="ECO:0000256" key="3">
    <source>
        <dbReference type="ARBA" id="ARBA00022688"/>
    </source>
</evidence>
<comment type="pathway">
    <text evidence="1">Cofactor biosynthesis; ubiquinone biosynthesis.</text>
</comment>
<accession>A0A1H2VTE3</accession>
<dbReference type="Pfam" id="PF08511">
    <property type="entry name" value="COQ9"/>
    <property type="match status" value="1"/>
</dbReference>
<dbReference type="InterPro" id="IPR013718">
    <property type="entry name" value="COQ9_C"/>
</dbReference>
<reference evidence="8 9" key="1">
    <citation type="submission" date="2016-10" db="EMBL/GenBank/DDBJ databases">
        <authorList>
            <person name="de Groot N.N."/>
        </authorList>
    </citation>
    <scope>NUCLEOTIDE SEQUENCE [LARGE SCALE GENOMIC DNA]</scope>
    <source>
        <strain evidence="8 9">DSM 17890</strain>
    </source>
</reference>
<evidence type="ECO:0000313" key="8">
    <source>
        <dbReference type="EMBL" id="SDW71625.1"/>
    </source>
</evidence>
<dbReference type="Gene3D" id="1.10.357.10">
    <property type="entry name" value="Tetracycline Repressor, domain 2"/>
    <property type="match status" value="1"/>
</dbReference>
<gene>
    <name evidence="8" type="ORF">SAMN05444336_102169</name>
</gene>
<dbReference type="NCBIfam" id="TIGR02396">
    <property type="entry name" value="diverge_rpsU"/>
    <property type="match status" value="1"/>
</dbReference>
<protein>
    <submittedName>
        <fullName evidence="8">Ubiquinone biosynthesis protein COQ9</fullName>
    </submittedName>
</protein>
<proteinExistence type="inferred from homology"/>
<evidence type="ECO:0000256" key="4">
    <source>
        <dbReference type="ARBA" id="ARBA00022946"/>
    </source>
</evidence>
<keyword evidence="4" id="KW-0809">Transit peptide</keyword>
<keyword evidence="3" id="KW-0831">Ubiquinone biosynthesis</keyword>
<keyword evidence="8" id="KW-0830">Ubiquinone</keyword>
<dbReference type="GO" id="GO:0008289">
    <property type="term" value="F:lipid binding"/>
    <property type="evidence" value="ECO:0007669"/>
    <property type="project" value="UniProtKB-KW"/>
</dbReference>
<dbReference type="AlphaFoldDB" id="A0A1H2VTE3"/>
<name>A0A1H2VTE3_9RHOB</name>
<evidence type="ECO:0000259" key="7">
    <source>
        <dbReference type="Pfam" id="PF08511"/>
    </source>
</evidence>
<dbReference type="PANTHER" id="PTHR21427:SF19">
    <property type="entry name" value="UBIQUINONE BIOSYNTHESIS PROTEIN COQ9, MITOCHONDRIAL"/>
    <property type="match status" value="1"/>
</dbReference>
<evidence type="ECO:0000256" key="1">
    <source>
        <dbReference type="ARBA" id="ARBA00004749"/>
    </source>
</evidence>
<keyword evidence="9" id="KW-1185">Reference proteome</keyword>
<evidence type="ECO:0000256" key="5">
    <source>
        <dbReference type="ARBA" id="ARBA00023121"/>
    </source>
</evidence>
<feature type="domain" description="COQ9 C-terminal" evidence="7">
    <location>
        <begin position="141"/>
        <end position="210"/>
    </location>
</feature>
<dbReference type="Proteomes" id="UP000199118">
    <property type="component" value="Unassembled WGS sequence"/>
</dbReference>
<dbReference type="STRING" id="356660.SAMN05444336_102169"/>
<evidence type="ECO:0000256" key="6">
    <source>
        <dbReference type="ARBA" id="ARBA00058104"/>
    </source>
</evidence>
<dbReference type="OrthoDB" id="7201143at2"/>
<sequence length="244" mass="26103">MSDIEHDAPAADPIGDVDPEIITPVADGLADARAAILERIADHVVFDGWSPAAIAAAAAEAGVSAETARLAFPRGVDAAMGFHLRGDRKLAEALAQEPLGGMGMTDRITRAVRLRLEIAEPDRETVRRAASLFALPVNAGNGAKMVWNTADTIWTALGDGSEDLNWYTKRATLSGVISSVTLYWLGDESEGRADTWAHLDRRIADVMRIEKAKAAVRRNPLGKIAMGGFDRLTRGVRAPRRAGA</sequence>
<dbReference type="RefSeq" id="WP_092680445.1">
    <property type="nucleotide sequence ID" value="NZ_FNMZ01000002.1"/>
</dbReference>
<keyword evidence="5" id="KW-0446">Lipid-binding</keyword>
<dbReference type="PANTHER" id="PTHR21427">
    <property type="entry name" value="UBIQUINONE BIOSYNTHESIS PROTEIN COQ9, MITOCHONDRIAL"/>
    <property type="match status" value="1"/>
</dbReference>
<dbReference type="InterPro" id="IPR012762">
    <property type="entry name" value="Ubiq_biosynth_COQ9"/>
</dbReference>
<evidence type="ECO:0000256" key="2">
    <source>
        <dbReference type="ARBA" id="ARBA00010766"/>
    </source>
</evidence>
<comment type="function">
    <text evidence="6">Membrane-associated protein that warps the membrane surface to access and bind aromatic isoprenes with high specificity, including ubiquinone (CoQ) isoprene intermediates and presents them directly to COQ7, therefore facilitating the COQ7-mediated hydroxylase step. Participates in the biosynthesis of coenzyme Q, also named ubiquinone, an essential lipid-soluble electron transporter for aerobic cellular respiration.</text>
</comment>
<organism evidence="8 9">
    <name type="scientific">Albimonas donghaensis</name>
    <dbReference type="NCBI Taxonomy" id="356660"/>
    <lineage>
        <taxon>Bacteria</taxon>
        <taxon>Pseudomonadati</taxon>
        <taxon>Pseudomonadota</taxon>
        <taxon>Alphaproteobacteria</taxon>
        <taxon>Rhodobacterales</taxon>
        <taxon>Paracoccaceae</taxon>
        <taxon>Albimonas</taxon>
    </lineage>
</organism>